<keyword evidence="2" id="KW-0732">Signal</keyword>
<comment type="caution">
    <text evidence="3">The sequence shown here is derived from an EMBL/GenBank/DDBJ whole genome shotgun (WGS) entry which is preliminary data.</text>
</comment>
<dbReference type="EMBL" id="JAQKAB010000003">
    <property type="protein sequence ID" value="MDA7026308.1"/>
    <property type="molecule type" value="Genomic_DNA"/>
</dbReference>
<evidence type="ECO:0000256" key="2">
    <source>
        <dbReference type="SAM" id="SignalP"/>
    </source>
</evidence>
<keyword evidence="4" id="KW-1185">Reference proteome</keyword>
<accession>A0ABT4X1Y8</accession>
<protein>
    <submittedName>
        <fullName evidence="3">YkyA family protein</fullName>
    </submittedName>
</protein>
<dbReference type="PROSITE" id="PS51257">
    <property type="entry name" value="PROKAR_LIPOPROTEIN"/>
    <property type="match status" value="1"/>
</dbReference>
<dbReference type="Pfam" id="PF10368">
    <property type="entry name" value="YkyA"/>
    <property type="match status" value="1"/>
</dbReference>
<feature type="chain" id="PRO_5047019616" evidence="2">
    <location>
        <begin position="28"/>
        <end position="224"/>
    </location>
</feature>
<dbReference type="Gene3D" id="1.20.120.570">
    <property type="entry name" value="YkyA-like"/>
    <property type="match status" value="1"/>
</dbReference>
<organism evidence="3 4">
    <name type="scientific">Bacillus changyiensis</name>
    <dbReference type="NCBI Taxonomy" id="3004103"/>
    <lineage>
        <taxon>Bacteria</taxon>
        <taxon>Bacillati</taxon>
        <taxon>Bacillota</taxon>
        <taxon>Bacilli</taxon>
        <taxon>Bacillales</taxon>
        <taxon>Bacillaceae</taxon>
        <taxon>Bacillus</taxon>
    </lineage>
</organism>
<sequence length="224" mass="26438">MKSFKKNILFCLTALCTVAFLLTGCMSKDPVQTLHESLEKIVELEKPFRKAQKSLKTLEQAEGKLYKKMIKLNMDEFGQMIKLSNQALKQAEKRQGHLNLEKESIEKAKKEFETAQSLVGKIDDQKIKRKAKKLISQMEKRYQAYDQFYKNYQKAIDLDKQLYKLMQNKQLKLQDLEEQLKSINEKYKDVLKQNVAFNDYTTKYNKVRKDFYKNCGFDITEKST</sequence>
<dbReference type="RefSeq" id="WP_271340129.1">
    <property type="nucleotide sequence ID" value="NZ_JAQKAB010000003.1"/>
</dbReference>
<feature type="signal peptide" evidence="2">
    <location>
        <begin position="1"/>
        <end position="27"/>
    </location>
</feature>
<feature type="coiled-coil region" evidence="1">
    <location>
        <begin position="88"/>
        <end position="118"/>
    </location>
</feature>
<reference evidence="3 4" key="1">
    <citation type="submission" date="2023-01" db="EMBL/GenBank/DDBJ databases">
        <title>Bacillus changyiensis sp. nov., isolated from a coastal deposit.</title>
        <authorList>
            <person name="Xiao G."/>
            <person name="Lai Q."/>
            <person name="Hu Z."/>
            <person name="Shao Z."/>
        </authorList>
    </citation>
    <scope>NUCLEOTIDE SEQUENCE [LARGE SCALE GENOMIC DNA]</scope>
    <source>
        <strain evidence="3 4">CLL-7-23</strain>
    </source>
</reference>
<evidence type="ECO:0000313" key="4">
    <source>
        <dbReference type="Proteomes" id="UP001211894"/>
    </source>
</evidence>
<dbReference type="InterPro" id="IPR036785">
    <property type="entry name" value="YkyA-like_sf"/>
</dbReference>
<keyword evidence="1" id="KW-0175">Coiled coil</keyword>
<evidence type="ECO:0000256" key="1">
    <source>
        <dbReference type="SAM" id="Coils"/>
    </source>
</evidence>
<evidence type="ECO:0000313" key="3">
    <source>
        <dbReference type="EMBL" id="MDA7026308.1"/>
    </source>
</evidence>
<feature type="coiled-coil region" evidence="1">
    <location>
        <begin position="159"/>
        <end position="193"/>
    </location>
</feature>
<dbReference type="InterPro" id="IPR019454">
    <property type="entry name" value="Lipoprot_YkyA-like"/>
</dbReference>
<dbReference type="SUPFAM" id="SSF140423">
    <property type="entry name" value="MW0975(SA0943)-like"/>
    <property type="match status" value="1"/>
</dbReference>
<gene>
    <name evidence="3" type="ORF">PJ311_06720</name>
</gene>
<proteinExistence type="predicted"/>
<name>A0ABT4X1Y8_9BACI</name>
<dbReference type="Proteomes" id="UP001211894">
    <property type="component" value="Unassembled WGS sequence"/>
</dbReference>